<dbReference type="SMR" id="A0A194VV95"/>
<dbReference type="SUPFAM" id="SSF53474">
    <property type="entry name" value="alpha/beta-Hydrolases"/>
    <property type="match status" value="1"/>
</dbReference>
<feature type="chain" id="PRO_5008266833" evidence="2">
    <location>
        <begin position="22"/>
        <end position="313"/>
    </location>
</feature>
<dbReference type="Pfam" id="PF00135">
    <property type="entry name" value="COesterase"/>
    <property type="match status" value="3"/>
</dbReference>
<keyword evidence="5" id="KW-1185">Reference proteome</keyword>
<feature type="domain" description="Carboxylesterase type B" evidence="3">
    <location>
        <begin position="108"/>
        <end position="186"/>
    </location>
</feature>
<reference evidence="4" key="1">
    <citation type="submission" date="2014-12" db="EMBL/GenBank/DDBJ databases">
        <title>Genome Sequence of Valsa Canker Pathogens Uncovers a Specific Adaption of Colonization on Woody Bark.</title>
        <authorList>
            <person name="Yin Z."/>
            <person name="Liu H."/>
            <person name="Gao X."/>
            <person name="Li Z."/>
            <person name="Song N."/>
            <person name="Ke X."/>
            <person name="Dai Q."/>
            <person name="Wu Y."/>
            <person name="Sun Y."/>
            <person name="Xu J.-R."/>
            <person name="Kang Z.K."/>
            <person name="Wang L."/>
            <person name="Huang L."/>
        </authorList>
    </citation>
    <scope>NUCLEOTIDE SEQUENCE [LARGE SCALE GENOMIC DNA]</scope>
    <source>
        <strain evidence="4">03-8</strain>
    </source>
</reference>
<evidence type="ECO:0000256" key="2">
    <source>
        <dbReference type="SAM" id="SignalP"/>
    </source>
</evidence>
<feature type="domain" description="Carboxylesterase type B" evidence="3">
    <location>
        <begin position="197"/>
        <end position="307"/>
    </location>
</feature>
<dbReference type="PANTHER" id="PTHR11559">
    <property type="entry name" value="CARBOXYLESTERASE"/>
    <property type="match status" value="1"/>
</dbReference>
<dbReference type="EMBL" id="CM003101">
    <property type="protein sequence ID" value="KUI68141.1"/>
    <property type="molecule type" value="Genomic_DNA"/>
</dbReference>
<dbReference type="Proteomes" id="UP000078559">
    <property type="component" value="Chromosome 4"/>
</dbReference>
<feature type="domain" description="Carboxylesterase type B" evidence="3">
    <location>
        <begin position="23"/>
        <end position="97"/>
    </location>
</feature>
<organism evidence="4 5">
    <name type="scientific">Cytospora mali</name>
    <name type="common">Apple Valsa canker fungus</name>
    <name type="synonym">Valsa mali</name>
    <dbReference type="NCBI Taxonomy" id="578113"/>
    <lineage>
        <taxon>Eukaryota</taxon>
        <taxon>Fungi</taxon>
        <taxon>Dikarya</taxon>
        <taxon>Ascomycota</taxon>
        <taxon>Pezizomycotina</taxon>
        <taxon>Sordariomycetes</taxon>
        <taxon>Sordariomycetidae</taxon>
        <taxon>Diaporthales</taxon>
        <taxon>Cytosporaceae</taxon>
        <taxon>Cytospora</taxon>
    </lineage>
</organism>
<dbReference type="OrthoDB" id="408631at2759"/>
<accession>A0A194VV95</accession>
<dbReference type="InterPro" id="IPR050309">
    <property type="entry name" value="Type-B_Carboxylest/Lipase"/>
</dbReference>
<evidence type="ECO:0000313" key="5">
    <source>
        <dbReference type="Proteomes" id="UP000078559"/>
    </source>
</evidence>
<evidence type="ECO:0000313" key="4">
    <source>
        <dbReference type="EMBL" id="KUI68141.1"/>
    </source>
</evidence>
<name>A0A194VV95_CYTMA</name>
<protein>
    <submittedName>
        <fullName evidence="4">Acetylcholinesterase</fullName>
    </submittedName>
</protein>
<dbReference type="Gene3D" id="3.40.50.1820">
    <property type="entry name" value="alpha/beta hydrolase"/>
    <property type="match status" value="2"/>
</dbReference>
<dbReference type="AlphaFoldDB" id="A0A194VV95"/>
<evidence type="ECO:0000256" key="1">
    <source>
        <dbReference type="SAM" id="MobiDB-lite"/>
    </source>
</evidence>
<dbReference type="InterPro" id="IPR029058">
    <property type="entry name" value="AB_hydrolase_fold"/>
</dbReference>
<feature type="region of interest" description="Disordered" evidence="1">
    <location>
        <begin position="181"/>
        <end position="202"/>
    </location>
</feature>
<keyword evidence="2" id="KW-0732">Signal</keyword>
<proteinExistence type="predicted"/>
<dbReference type="InterPro" id="IPR002018">
    <property type="entry name" value="CarbesteraseB"/>
</dbReference>
<gene>
    <name evidence="4" type="ORF">VM1G_04569</name>
</gene>
<sequence>MIPKLLRKAAFGLIVISTAVATDPIVELETGHVAYNKGVSSGSVEHFHNIKYAHDTSGNRGFAPPEPYHPPEGSVLDATTPGPACPQSKAVTPPVFAETPDISGLVRGSAEDPHWDPDNLITLSTSIGKPVIYVALNFRLTIFGYARLPILGDQNLLNVGMRDQRAGLQWVKDNIAAFGGDPDKITPPSSSAPEAWSMSGPPGTALNITSDASEIHTRAVAEKLECAHESDEDTLSCLREIPMDKLLEVAIEYSVNHHPPMGLFTFIPSVDGDILPDHPSVLYKSGRFSKGTPVVFGWTEDDGAMNAGPALMF</sequence>
<evidence type="ECO:0000259" key="3">
    <source>
        <dbReference type="Pfam" id="PF00135"/>
    </source>
</evidence>
<feature type="signal peptide" evidence="2">
    <location>
        <begin position="1"/>
        <end position="21"/>
    </location>
</feature>